<dbReference type="CDD" id="cd00064">
    <property type="entry name" value="FU"/>
    <property type="match status" value="2"/>
</dbReference>
<evidence type="ECO:0000313" key="8">
    <source>
        <dbReference type="Proteomes" id="UP001154114"/>
    </source>
</evidence>
<dbReference type="Gene3D" id="2.10.25.10">
    <property type="entry name" value="Laminin"/>
    <property type="match status" value="1"/>
</dbReference>
<evidence type="ECO:0000256" key="3">
    <source>
        <dbReference type="PROSITE-ProRule" id="PRU00076"/>
    </source>
</evidence>
<dbReference type="InterPro" id="IPR000742">
    <property type="entry name" value="EGF"/>
</dbReference>
<dbReference type="InterPro" id="IPR002049">
    <property type="entry name" value="LE_dom"/>
</dbReference>
<feature type="disulfide bond" evidence="3">
    <location>
        <begin position="181"/>
        <end position="190"/>
    </location>
</feature>
<accession>A0A9P0BNI7</accession>
<keyword evidence="4" id="KW-0472">Membrane</keyword>
<evidence type="ECO:0000313" key="7">
    <source>
        <dbReference type="EMBL" id="CAH0585625.1"/>
    </source>
</evidence>
<protein>
    <recommendedName>
        <fullName evidence="6">EGF-like domain-containing protein</fullName>
    </recommendedName>
</protein>
<keyword evidence="8" id="KW-1185">Reference proteome</keyword>
<dbReference type="CDD" id="cd00055">
    <property type="entry name" value="EGF_Lam"/>
    <property type="match status" value="1"/>
</dbReference>
<dbReference type="GO" id="GO:0005509">
    <property type="term" value="F:calcium ion binding"/>
    <property type="evidence" value="ECO:0007669"/>
    <property type="project" value="InterPro"/>
</dbReference>
<evidence type="ECO:0000256" key="2">
    <source>
        <dbReference type="ARBA" id="ARBA00023157"/>
    </source>
</evidence>
<feature type="chain" id="PRO_5040167653" description="EGF-like domain-containing protein" evidence="5">
    <location>
        <begin position="24"/>
        <end position="372"/>
    </location>
</feature>
<proteinExistence type="predicted"/>
<dbReference type="PANTHER" id="PTHR45756:SF1">
    <property type="entry name" value="PROTEIN KINASE DOMAIN CONTAINING PROTEIN"/>
    <property type="match status" value="1"/>
</dbReference>
<dbReference type="PANTHER" id="PTHR45756">
    <property type="entry name" value="PALMITOYLTRANSFERASE"/>
    <property type="match status" value="1"/>
</dbReference>
<organism evidence="7 8">
    <name type="scientific">Chrysodeixis includens</name>
    <name type="common">Soybean looper</name>
    <name type="synonym">Pseudoplusia includens</name>
    <dbReference type="NCBI Taxonomy" id="689277"/>
    <lineage>
        <taxon>Eukaryota</taxon>
        <taxon>Metazoa</taxon>
        <taxon>Ecdysozoa</taxon>
        <taxon>Arthropoda</taxon>
        <taxon>Hexapoda</taxon>
        <taxon>Insecta</taxon>
        <taxon>Pterygota</taxon>
        <taxon>Neoptera</taxon>
        <taxon>Endopterygota</taxon>
        <taxon>Lepidoptera</taxon>
        <taxon>Glossata</taxon>
        <taxon>Ditrysia</taxon>
        <taxon>Noctuoidea</taxon>
        <taxon>Noctuidae</taxon>
        <taxon>Plusiinae</taxon>
        <taxon>Chrysodeixis</taxon>
    </lineage>
</organism>
<dbReference type="SMART" id="SM00261">
    <property type="entry name" value="FU"/>
    <property type="match status" value="3"/>
</dbReference>
<sequence length="372" mass="41133">MGIFGMPKKSLLLLFIFCELAGSNKIAVPDKSASPKLSSCRRCKILTDSFKHWLDKTSRGKYEGGDAAWEETKLKSYSRSEIRLTEIQEGLCSEVKLHQDACYAIAEEAEQVLEKWWFHQDPGSEDLYTWLCIETLKECCPSKHFGNECAPCPLNESNEVCSGHGRCDGAGTRQGNGTCICKKGYSGELCEDCAKNFYKTKVGSCDKCDKSCNGCSGGDDSSCISCNTGWQLQSGVCVDVNECETSICTSKQYCINTDGSYSCQECETSCLTCSGEGPANCTSCDPDTVLWFGMCVSPDQKQKNVTETYKRIAQYVGLLTIVMYMAQKSTIFASIVAVFIAIVIVYLEKTTLRNSSIDVTMQILQEFYSQHQ</sequence>
<keyword evidence="5" id="KW-0732">Signal</keyword>
<dbReference type="InterPro" id="IPR006212">
    <property type="entry name" value="Furin_repeat"/>
</dbReference>
<feature type="signal peptide" evidence="5">
    <location>
        <begin position="1"/>
        <end position="23"/>
    </location>
</feature>
<comment type="caution">
    <text evidence="3">Lacks conserved residue(s) required for the propagation of feature annotation.</text>
</comment>
<evidence type="ECO:0000256" key="4">
    <source>
        <dbReference type="SAM" id="Phobius"/>
    </source>
</evidence>
<dbReference type="PROSITE" id="PS50026">
    <property type="entry name" value="EGF_3"/>
    <property type="match status" value="1"/>
</dbReference>
<keyword evidence="1 3" id="KW-0245">EGF-like domain</keyword>
<dbReference type="SUPFAM" id="SSF57184">
    <property type="entry name" value="Growth factor receptor domain"/>
    <property type="match status" value="1"/>
</dbReference>
<dbReference type="PROSITE" id="PS01248">
    <property type="entry name" value="EGF_LAM_1"/>
    <property type="match status" value="1"/>
</dbReference>
<name>A0A9P0BNI7_CHRIL</name>
<dbReference type="InterPro" id="IPR009030">
    <property type="entry name" value="Growth_fac_rcpt_cys_sf"/>
</dbReference>
<evidence type="ECO:0000256" key="1">
    <source>
        <dbReference type="ARBA" id="ARBA00022536"/>
    </source>
</evidence>
<keyword evidence="4" id="KW-0812">Transmembrane</keyword>
<dbReference type="Proteomes" id="UP001154114">
    <property type="component" value="Chromosome 14"/>
</dbReference>
<keyword evidence="2 3" id="KW-1015">Disulfide bond</keyword>
<dbReference type="PROSITE" id="PS00022">
    <property type="entry name" value="EGF_1"/>
    <property type="match status" value="1"/>
</dbReference>
<dbReference type="EMBL" id="LR824017">
    <property type="protein sequence ID" value="CAH0585625.1"/>
    <property type="molecule type" value="Genomic_DNA"/>
</dbReference>
<feature type="transmembrane region" description="Helical" evidence="4">
    <location>
        <begin position="329"/>
        <end position="347"/>
    </location>
</feature>
<reference evidence="7" key="1">
    <citation type="submission" date="2021-12" db="EMBL/GenBank/DDBJ databases">
        <authorList>
            <person name="King R."/>
        </authorList>
    </citation>
    <scope>NUCLEOTIDE SEQUENCE</scope>
</reference>
<dbReference type="InterPro" id="IPR018097">
    <property type="entry name" value="EGF_Ca-bd_CS"/>
</dbReference>
<evidence type="ECO:0000259" key="6">
    <source>
        <dbReference type="PROSITE" id="PS50026"/>
    </source>
</evidence>
<dbReference type="OrthoDB" id="19903at2759"/>
<dbReference type="Gene3D" id="2.10.220.10">
    <property type="entry name" value="Hormone Receptor, Insulin-like Growth Factor Receptor 1, Chain A, domain 2"/>
    <property type="match status" value="1"/>
</dbReference>
<gene>
    <name evidence="7" type="ORF">CINC_LOCUS2940</name>
</gene>
<dbReference type="InterPro" id="IPR053215">
    <property type="entry name" value="TKL_Ser/Thr_kinase"/>
</dbReference>
<feature type="domain" description="EGF-like" evidence="6">
    <location>
        <begin position="153"/>
        <end position="191"/>
    </location>
</feature>
<dbReference type="AlphaFoldDB" id="A0A9P0BNI7"/>
<dbReference type="GO" id="GO:0048731">
    <property type="term" value="P:system development"/>
    <property type="evidence" value="ECO:0007669"/>
    <property type="project" value="UniProtKB-ARBA"/>
</dbReference>
<dbReference type="PROSITE" id="PS01187">
    <property type="entry name" value="EGF_CA"/>
    <property type="match status" value="1"/>
</dbReference>
<evidence type="ECO:0000256" key="5">
    <source>
        <dbReference type="SAM" id="SignalP"/>
    </source>
</evidence>
<dbReference type="GO" id="GO:0048513">
    <property type="term" value="P:animal organ development"/>
    <property type="evidence" value="ECO:0007669"/>
    <property type="project" value="UniProtKB-ARBA"/>
</dbReference>
<keyword evidence="4" id="KW-1133">Transmembrane helix</keyword>